<dbReference type="STRING" id="1125712.HMPREF1316_2101"/>
<dbReference type="InterPro" id="IPR017695">
    <property type="entry name" value="Se-dep_Mo_hydrolase_YqeB"/>
</dbReference>
<organism evidence="1 2">
    <name type="scientific">Olsenella profusa F0195</name>
    <dbReference type="NCBI Taxonomy" id="1125712"/>
    <lineage>
        <taxon>Bacteria</taxon>
        <taxon>Bacillati</taxon>
        <taxon>Actinomycetota</taxon>
        <taxon>Coriobacteriia</taxon>
        <taxon>Coriobacteriales</taxon>
        <taxon>Atopobiaceae</taxon>
        <taxon>Olsenella</taxon>
    </lineage>
</organism>
<dbReference type="AlphaFoldDB" id="U2V8V4"/>
<reference evidence="1 2" key="1">
    <citation type="submission" date="2013-08" db="EMBL/GenBank/DDBJ databases">
        <authorList>
            <person name="Durkin A.S."/>
            <person name="Haft D.R."/>
            <person name="McCorrison J."/>
            <person name="Torralba M."/>
            <person name="Gillis M."/>
            <person name="Haft D.H."/>
            <person name="Methe B."/>
            <person name="Sutton G."/>
            <person name="Nelson K.E."/>
        </authorList>
    </citation>
    <scope>NUCLEOTIDE SEQUENCE [LARGE SCALE GENOMIC DNA]</scope>
    <source>
        <strain evidence="1 2">F0195</strain>
    </source>
</reference>
<protein>
    <submittedName>
        <fullName evidence="1">Selenium-dependent molybdenum hydroxylase system protein, YqeB family</fullName>
    </submittedName>
</protein>
<evidence type="ECO:0000313" key="2">
    <source>
        <dbReference type="Proteomes" id="UP000016638"/>
    </source>
</evidence>
<name>U2V8V4_9ACTN</name>
<gene>
    <name evidence="1" type="ORF">HMPREF1316_2101</name>
</gene>
<dbReference type="EMBL" id="AWEZ01000037">
    <property type="protein sequence ID" value="ERL09051.1"/>
    <property type="molecule type" value="Genomic_DNA"/>
</dbReference>
<dbReference type="Proteomes" id="UP000016638">
    <property type="component" value="Unassembled WGS sequence"/>
</dbReference>
<comment type="caution">
    <text evidence="1">The sequence shown here is derived from an EMBL/GenBank/DDBJ whole genome shotgun (WGS) entry which is preliminary data.</text>
</comment>
<dbReference type="eggNOG" id="COG3608">
    <property type="taxonomic scope" value="Bacteria"/>
</dbReference>
<sequence length="284" mass="29508">MKTVARMRSIGGEGFDMLAVIRGAGDLASGIALRLQRAECDVIMLDMALPTAVRRTVSFCEAIRLGETHVEDVCGRLCICVEEARTIAAQGIVAVLVDPEGESIARLAPDVVVDAIIAKRNLGTSKEMAPIVIGVGPGFLAGEGPDADCHAAVETKRGHHLGRVIYDGSPIPNSGVPGDIGGYTVERVLRAPVDGTLKPVAHIGDVVRRGDVIASVAGAPLPATIGGVLRGLLQEGVPVTCGMKVGDIDPRCRPDHCHSCSDKARAIGGGVLEALLHFSGRLRG</sequence>
<proteinExistence type="predicted"/>
<dbReference type="PATRIC" id="fig|1125712.3.peg.869"/>
<keyword evidence="2" id="KW-1185">Reference proteome</keyword>
<accession>U2V8V4</accession>
<dbReference type="NCBIfam" id="TIGR03309">
    <property type="entry name" value="matur_yqeB"/>
    <property type="match status" value="1"/>
</dbReference>
<evidence type="ECO:0000313" key="1">
    <source>
        <dbReference type="EMBL" id="ERL09051.1"/>
    </source>
</evidence>